<dbReference type="AlphaFoldDB" id="A0A377PXF5"/>
<dbReference type="RefSeq" id="WP_233708821.1">
    <property type="nucleotide sequence ID" value="NZ_FZML01000010.1"/>
</dbReference>
<dbReference type="InterPro" id="IPR011990">
    <property type="entry name" value="TPR-like_helical_dom_sf"/>
</dbReference>
<dbReference type="Pfam" id="PF24323">
    <property type="entry name" value="DUF7494"/>
    <property type="match status" value="1"/>
</dbReference>
<dbReference type="InterPro" id="IPR055917">
    <property type="entry name" value="DUF7494"/>
</dbReference>
<name>A0A377PXF5_9HELI</name>
<reference evidence="2 3" key="1">
    <citation type="submission" date="2018-06" db="EMBL/GenBank/DDBJ databases">
        <authorList>
            <consortium name="Pathogen Informatics"/>
            <person name="Doyle S."/>
        </authorList>
    </citation>
    <scope>NUCLEOTIDE SEQUENCE [LARGE SCALE GENOMIC DNA]</scope>
    <source>
        <strain evidence="2 3">NCTC12714</strain>
    </source>
</reference>
<dbReference type="Gene3D" id="1.25.40.10">
    <property type="entry name" value="Tetratricopeptide repeat domain"/>
    <property type="match status" value="3"/>
</dbReference>
<feature type="domain" description="DUF7494" evidence="1">
    <location>
        <begin position="29"/>
        <end position="158"/>
    </location>
</feature>
<protein>
    <submittedName>
        <fullName evidence="2">Paralysed flagella protein PflA</fullName>
    </submittedName>
</protein>
<organism evidence="2 3">
    <name type="scientific">Helicobacter muridarum</name>
    <dbReference type="NCBI Taxonomy" id="216"/>
    <lineage>
        <taxon>Bacteria</taxon>
        <taxon>Pseudomonadati</taxon>
        <taxon>Campylobacterota</taxon>
        <taxon>Epsilonproteobacteria</taxon>
        <taxon>Campylobacterales</taxon>
        <taxon>Helicobacteraceae</taxon>
        <taxon>Helicobacter</taxon>
    </lineage>
</organism>
<evidence type="ECO:0000313" key="2">
    <source>
        <dbReference type="EMBL" id="STQ86273.1"/>
    </source>
</evidence>
<evidence type="ECO:0000313" key="3">
    <source>
        <dbReference type="Proteomes" id="UP000255139"/>
    </source>
</evidence>
<keyword evidence="2" id="KW-0282">Flagellum</keyword>
<dbReference type="EMBL" id="UGJE01000002">
    <property type="protein sequence ID" value="STQ86273.1"/>
    <property type="molecule type" value="Genomic_DNA"/>
</dbReference>
<keyword evidence="2" id="KW-0969">Cilium</keyword>
<keyword evidence="3" id="KW-1185">Reference proteome</keyword>
<dbReference type="SUPFAM" id="SSF48452">
    <property type="entry name" value="TPR-like"/>
    <property type="match status" value="1"/>
</dbReference>
<accession>A0A377PXF5</accession>
<evidence type="ECO:0000259" key="1">
    <source>
        <dbReference type="Pfam" id="PF24323"/>
    </source>
</evidence>
<sequence>MTLGLLHQVRFYMLLYVLFMAFIKTANALEVKLNHGKENQQPFAILNLRNSYPFTCEQKVNITGIVEHISCKIEGIPQSGFNPTKSSMISFSYEMKELPNPDNPNEAPKRYMVVNIYPNNNSKLKLFSVFSDLKNEKPIPVTRKALSKSYQIVAYTNKLPFINPNENMGNRYSINFPISIPKTSTPTISELDINRKPLEYNAGKDLDAFMEIKDDIKNKEYVTALKKISETLTEYPDTIFAKDLIYYAIVALDKAKGDNETNKVIIDRGTQWVKAYASDDNAPEVMYILGKSYLSENRVKDSLYYFNRVAEEHETSRYAPLSKMQIANSLTSKADIKRAPLIYREAYQQAKDLESAAEIAISWARFSIRNDDFDHANDLFLKVFKVFPAYFLIDMEDSIDILQELEDKQRFSLAATIAEYLSGNVPIDSEQHSWLLMKASEFAMHAGEFDKSHKLNVEFLHYHPNHKLADAIRARDDSLLFDISGSYDEKIKRYDHIIATYPNTENAKRAMELKAKLFLENKEYLKVIAMKDDLPSDSEILQQAIDNQVLIYLENHSCNGIAGLLSNANKVSLTVKDSLDVFECLYNQANYKKADELFSGLHKHIKDGENELKWLYLQANTLFALGRDNEALKASRDVMDLAFAMGQRKYYDIAFKMFDVLFDDDRTKNDAISLSAKIDSWFPNDNRLLPMHFALLNNAQNNKDKLALRHEANVIIRLQKSLKQYDYSPYVNFIYINGLIDENKYEEALNQLEWLGKFKLNTDDRQQRFYKIANVNYSLKQMDKSKQALNDCLELGNTTTWGTLCNNAMGLHNNFE</sequence>
<keyword evidence="2" id="KW-0966">Cell projection</keyword>
<dbReference type="SUPFAM" id="SSF81901">
    <property type="entry name" value="HCP-like"/>
    <property type="match status" value="1"/>
</dbReference>
<gene>
    <name evidence="2" type="primary">pflA</name>
    <name evidence="2" type="ORF">NCTC12714_01077</name>
</gene>
<proteinExistence type="predicted"/>
<dbReference type="Proteomes" id="UP000255139">
    <property type="component" value="Unassembled WGS sequence"/>
</dbReference>